<comment type="caution">
    <text evidence="1">The sequence shown here is derived from an EMBL/GenBank/DDBJ whole genome shotgun (WGS) entry which is preliminary data.</text>
</comment>
<keyword evidence="2" id="KW-1185">Reference proteome</keyword>
<protein>
    <recommendedName>
        <fullName evidence="3">Universal stress protein family protein</fullName>
    </recommendedName>
</protein>
<proteinExistence type="predicted"/>
<gene>
    <name evidence="1" type="ORF">FMM05_04120</name>
</gene>
<name>A0A552V7X2_9FLAO</name>
<dbReference type="AlphaFoldDB" id="A0A552V7X2"/>
<organism evidence="1 2">
    <name type="scientific">Flavobacterium zepuense</name>
    <dbReference type="NCBI Taxonomy" id="2593302"/>
    <lineage>
        <taxon>Bacteria</taxon>
        <taxon>Pseudomonadati</taxon>
        <taxon>Bacteroidota</taxon>
        <taxon>Flavobacteriia</taxon>
        <taxon>Flavobacteriales</taxon>
        <taxon>Flavobacteriaceae</taxon>
        <taxon>Flavobacterium</taxon>
    </lineage>
</organism>
<dbReference type="RefSeq" id="WP_143372072.1">
    <property type="nucleotide sequence ID" value="NZ_VJVZ01000002.1"/>
</dbReference>
<reference evidence="1 2" key="1">
    <citation type="submission" date="2019-07" db="EMBL/GenBank/DDBJ databases">
        <title>Flavobacterium sp. nov., isolated from glacier ice.</title>
        <authorList>
            <person name="Liu Q."/>
            <person name="Xin Y.-H."/>
        </authorList>
    </citation>
    <scope>NUCLEOTIDE SEQUENCE [LARGE SCALE GENOMIC DNA]</scope>
    <source>
        <strain evidence="1 2">ZT4R6</strain>
    </source>
</reference>
<evidence type="ECO:0000313" key="1">
    <source>
        <dbReference type="EMBL" id="TRW26572.1"/>
    </source>
</evidence>
<dbReference type="EMBL" id="VJVZ01000002">
    <property type="protein sequence ID" value="TRW26572.1"/>
    <property type="molecule type" value="Genomic_DNA"/>
</dbReference>
<evidence type="ECO:0008006" key="3">
    <source>
        <dbReference type="Google" id="ProtNLM"/>
    </source>
</evidence>
<sequence length="241" mass="26453">MKNILIPTILEADTVGAVKTAAKHASGQNCAVVLMLLCDVPDTYSAGYLLQKITPGYTAAQSAVLNKCKEIIKNTPNCVLQVHIQHGISAPLLKGLIEHKGIGLTILTTSYKQEQQKIHRYCTALLLNSKCPLLHLGQNCTGQLLSKAMYLEQEKTTVGLQEVQDMINDRFSFTIVSRAMLASEQDPEDLAPMLAEAIFKNDIDVLVETRKPEKVKLNRKSHSVVNEALGMPVLSLYEGVL</sequence>
<dbReference type="SUPFAM" id="SSF52402">
    <property type="entry name" value="Adenine nucleotide alpha hydrolases-like"/>
    <property type="match status" value="1"/>
</dbReference>
<evidence type="ECO:0000313" key="2">
    <source>
        <dbReference type="Proteomes" id="UP000320643"/>
    </source>
</evidence>
<dbReference type="OrthoDB" id="1336645at2"/>
<dbReference type="Proteomes" id="UP000320643">
    <property type="component" value="Unassembled WGS sequence"/>
</dbReference>
<accession>A0A552V7X2</accession>